<evidence type="ECO:0008006" key="3">
    <source>
        <dbReference type="Google" id="ProtNLM"/>
    </source>
</evidence>
<dbReference type="RefSeq" id="WP_073274527.1">
    <property type="nucleotide sequence ID" value="NZ_FRAC01000008.1"/>
</dbReference>
<protein>
    <recommendedName>
        <fullName evidence="3">Alpha-L-rhamnosidase</fullName>
    </recommendedName>
</protein>
<dbReference type="STRING" id="1121322.SAMN02745136_01587"/>
<evidence type="ECO:0000313" key="2">
    <source>
        <dbReference type="Proteomes" id="UP000184386"/>
    </source>
</evidence>
<dbReference type="InterPro" id="IPR008979">
    <property type="entry name" value="Galactose-bd-like_sf"/>
</dbReference>
<dbReference type="Proteomes" id="UP000184386">
    <property type="component" value="Unassembled WGS sequence"/>
</dbReference>
<keyword evidence="2" id="KW-1185">Reference proteome</keyword>
<dbReference type="OrthoDB" id="9761519at2"/>
<name>A0A1M6P478_9FIRM</name>
<accession>A0A1M6P478</accession>
<dbReference type="Pfam" id="PF17132">
    <property type="entry name" value="Glyco_hydro_106"/>
    <property type="match status" value="1"/>
</dbReference>
<dbReference type="InterPro" id="IPR053161">
    <property type="entry name" value="Ulvan_degrading_GH"/>
</dbReference>
<evidence type="ECO:0000313" key="1">
    <source>
        <dbReference type="EMBL" id="SHK02779.1"/>
    </source>
</evidence>
<reference evidence="1 2" key="1">
    <citation type="submission" date="2016-11" db="EMBL/GenBank/DDBJ databases">
        <authorList>
            <person name="Jaros S."/>
            <person name="Januszkiewicz K."/>
            <person name="Wedrychowicz H."/>
        </authorList>
    </citation>
    <scope>NUCLEOTIDE SEQUENCE [LARGE SCALE GENOMIC DNA]</scope>
    <source>
        <strain evidence="1 2">DSM 15929</strain>
    </source>
</reference>
<proteinExistence type="predicted"/>
<dbReference type="SUPFAM" id="SSF49785">
    <property type="entry name" value="Galactose-binding domain-like"/>
    <property type="match status" value="1"/>
</dbReference>
<dbReference type="PANTHER" id="PTHR36848">
    <property type="entry name" value="DNA-BINDING PROTEIN (PUTATIVE SECRETED PROTEIN)-RELATED"/>
    <property type="match status" value="1"/>
</dbReference>
<dbReference type="PANTHER" id="PTHR36848:SF2">
    <property type="entry name" value="SECRETED PROTEIN"/>
    <property type="match status" value="1"/>
</dbReference>
<dbReference type="EMBL" id="FRAC01000008">
    <property type="protein sequence ID" value="SHK02779.1"/>
    <property type="molecule type" value="Genomic_DNA"/>
</dbReference>
<dbReference type="AlphaFoldDB" id="A0A1M6P478"/>
<gene>
    <name evidence="1" type="ORF">SAMN02745136_01587</name>
</gene>
<organism evidence="1 2">
    <name type="scientific">Anaerocolumna jejuensis DSM 15929</name>
    <dbReference type="NCBI Taxonomy" id="1121322"/>
    <lineage>
        <taxon>Bacteria</taxon>
        <taxon>Bacillati</taxon>
        <taxon>Bacillota</taxon>
        <taxon>Clostridia</taxon>
        <taxon>Lachnospirales</taxon>
        <taxon>Lachnospiraceae</taxon>
        <taxon>Anaerocolumna</taxon>
    </lineage>
</organism>
<sequence>MNRTIKNNLENKEDNYVLPFFWQHGEEEEVLRKYMEAIYNCGIRAVCVESRPHPDFAGPKWWEDMDIILDEARKRKMKVWILDDSHFPTGYANGAMENAPAELCRQSILCQFAEAEGKTEINVEEYLWPKFRKNKMEEAMIKKPAQLREFTDNKFLSITAYQSGIGEPVSLEKYIVGNNLIWDAPAGKWKICFCVLTRNMGPRRNYINMLDKNSCRVLIDEVYEPHYKHYKEDFGTVIAGFFSDEPELGNGHLYPQENLLGTDQDLPWSQEIESELEKRLGAAYKKWMPLLWDKLDVKNKAAAEVRYAYMDAVTRLVEKNFSMQIGNWCREHGVEYIGHIIEDNNQHARTSSSLGHFFRALSGQDMAGIDNIGGQVYPQGEEAEIPGPMAGKRDGEFYHYALGKLGASMGVIDPRKKGRTMCEIFGAYGWSEGVQLEKYLADHFMVRGVNHFVPHAFSGKAYPDADCPPHFYANGNDPQYRHFGALMRYINRICGLISGGWHISNTAILYHGEAEWTGNYMLMQKPAHLLADNQIDYDFIPADVFLEKERYRTKAGSILKIHTQEYKALLIPYAEYISFELAEEVLHLHENGFPVVFLQELPKGIYNGDDSILESLQSCTVVPLEELIEYLKKAGLEEIKLSPENNRMRYLHYRKENDIYYFVNEADETYTGFITVPQTGACYVYNAWDNRIEEIEMLESGKDTTRFQVSLEPRKSLIIIFDEPGIIEKKYTEIPYQTEMEELPFNKNWKRAICRSIDYPDFTKEKEVSLPDRLAEEEPAFSGLVQYKNKFYVKDLSRVILEITDAAEGVEVFINGVSTGIQIVPAYRYDISKFVQEGENDVVIEVATTLEREVFKMCGPTMFSPEEPKSPSGITGQVKIHVSRVPMT</sequence>
<dbReference type="Gene3D" id="2.60.120.260">
    <property type="entry name" value="Galactose-binding domain-like"/>
    <property type="match status" value="1"/>
</dbReference>